<comment type="caution">
    <text evidence="6">The sequence shown here is derived from an EMBL/GenBank/DDBJ whole genome shotgun (WGS) entry which is preliminary data.</text>
</comment>
<keyword evidence="2" id="KW-0645">Protease</keyword>
<proteinExistence type="inferred from homology"/>
<reference evidence="6 7" key="1">
    <citation type="submission" date="2021-07" db="EMBL/GenBank/DDBJ databases">
        <title>Genome data of Colletotrichum spaethianum.</title>
        <authorList>
            <person name="Utami Y.D."/>
            <person name="Hiruma K."/>
        </authorList>
    </citation>
    <scope>NUCLEOTIDE SEQUENCE [LARGE SCALE GENOMIC DNA]</scope>
    <source>
        <strain evidence="6 7">MAFF 242679</strain>
    </source>
</reference>
<sequence length="309" mass="33918">MSTFRVGPTEIWGRGRRGYGRPPGNDVGQEGMEGKTRLDDNNGQDDKGSYKKHTGSKDTDNEAGDDKNMGNKDMDNNNATKAAHEEAGNQVDAVALLGTDAWMQATWLNDALDLVVWCVEDVSYVDSGELVCMGDDAYRPKRATASKFTSNRTILLPLYLPSHWLDGVTNSLESIKIADSLPSDDQEAAAQALIGQLVRRYLPDFEGSYETRMSHVATMAQHNGSDCGVFAFVAALSFVVAQDRPRALHSQLWRYVTALFLTNGDPKTVMTHAEDNLFPMSTPASHTTGDSRHWSPARAARACRWSGMP</sequence>
<accession>A0AA37GSY1</accession>
<keyword evidence="3" id="KW-0378">Hydrolase</keyword>
<dbReference type="Gene3D" id="3.40.395.10">
    <property type="entry name" value="Adenoviral Proteinase, Chain A"/>
    <property type="match status" value="1"/>
</dbReference>
<comment type="similarity">
    <text evidence="1">Belongs to the peptidase C48 family.</text>
</comment>
<dbReference type="GO" id="GO:0019783">
    <property type="term" value="F:ubiquitin-like protein peptidase activity"/>
    <property type="evidence" value="ECO:0007669"/>
    <property type="project" value="UniProtKB-ARBA"/>
</dbReference>
<dbReference type="GO" id="GO:0006508">
    <property type="term" value="P:proteolysis"/>
    <property type="evidence" value="ECO:0007669"/>
    <property type="project" value="UniProtKB-KW"/>
</dbReference>
<dbReference type="AlphaFoldDB" id="A0AA37GSY1"/>
<evidence type="ECO:0000256" key="2">
    <source>
        <dbReference type="ARBA" id="ARBA00022670"/>
    </source>
</evidence>
<gene>
    <name evidence="6" type="ORF">ColLi_09077</name>
</gene>
<name>A0AA37GSY1_9PEZI</name>
<dbReference type="Pfam" id="PF02902">
    <property type="entry name" value="Peptidase_C48"/>
    <property type="match status" value="1"/>
</dbReference>
<dbReference type="Proteomes" id="UP001055172">
    <property type="component" value="Unassembled WGS sequence"/>
</dbReference>
<dbReference type="InterPro" id="IPR003653">
    <property type="entry name" value="Peptidase_C48_C"/>
</dbReference>
<feature type="region of interest" description="Disordered" evidence="4">
    <location>
        <begin position="1"/>
        <end position="77"/>
    </location>
</feature>
<evidence type="ECO:0000313" key="6">
    <source>
        <dbReference type="EMBL" id="GJC86239.1"/>
    </source>
</evidence>
<dbReference type="GO" id="GO:0008234">
    <property type="term" value="F:cysteine-type peptidase activity"/>
    <property type="evidence" value="ECO:0007669"/>
    <property type="project" value="InterPro"/>
</dbReference>
<keyword evidence="7" id="KW-1185">Reference proteome</keyword>
<evidence type="ECO:0000256" key="4">
    <source>
        <dbReference type="SAM" id="MobiDB-lite"/>
    </source>
</evidence>
<evidence type="ECO:0000256" key="1">
    <source>
        <dbReference type="ARBA" id="ARBA00005234"/>
    </source>
</evidence>
<feature type="domain" description="Ubiquitin-like protease family profile" evidence="5">
    <location>
        <begin position="141"/>
        <end position="233"/>
    </location>
</feature>
<dbReference type="InterPro" id="IPR038765">
    <property type="entry name" value="Papain-like_cys_pep_sf"/>
</dbReference>
<organism evidence="6 7">
    <name type="scientific">Colletotrichum liriopes</name>
    <dbReference type="NCBI Taxonomy" id="708192"/>
    <lineage>
        <taxon>Eukaryota</taxon>
        <taxon>Fungi</taxon>
        <taxon>Dikarya</taxon>
        <taxon>Ascomycota</taxon>
        <taxon>Pezizomycotina</taxon>
        <taxon>Sordariomycetes</taxon>
        <taxon>Hypocreomycetidae</taxon>
        <taxon>Glomerellales</taxon>
        <taxon>Glomerellaceae</taxon>
        <taxon>Colletotrichum</taxon>
        <taxon>Colletotrichum spaethianum species complex</taxon>
    </lineage>
</organism>
<dbReference type="SUPFAM" id="SSF54001">
    <property type="entry name" value="Cysteine proteinases"/>
    <property type="match status" value="1"/>
</dbReference>
<dbReference type="EMBL" id="BPPX01000021">
    <property type="protein sequence ID" value="GJC86239.1"/>
    <property type="molecule type" value="Genomic_DNA"/>
</dbReference>
<feature type="compositionally biased region" description="Basic and acidic residues" evidence="4">
    <location>
        <begin position="32"/>
        <end position="75"/>
    </location>
</feature>
<evidence type="ECO:0000256" key="3">
    <source>
        <dbReference type="ARBA" id="ARBA00022801"/>
    </source>
</evidence>
<evidence type="ECO:0000259" key="5">
    <source>
        <dbReference type="Pfam" id="PF02902"/>
    </source>
</evidence>
<evidence type="ECO:0000313" key="7">
    <source>
        <dbReference type="Proteomes" id="UP001055172"/>
    </source>
</evidence>
<protein>
    <recommendedName>
        <fullName evidence="5">Ubiquitin-like protease family profile domain-containing protein</fullName>
    </recommendedName>
</protein>